<dbReference type="EMBL" id="JAQQWL010000002">
    <property type="protein sequence ID" value="KAK8087033.1"/>
    <property type="molecule type" value="Genomic_DNA"/>
</dbReference>
<dbReference type="Proteomes" id="UP001480595">
    <property type="component" value="Unassembled WGS sequence"/>
</dbReference>
<proteinExistence type="predicted"/>
<dbReference type="PANTHER" id="PTHR36223:SF1">
    <property type="entry name" value="TRANSCRIPTION ELONGATION FACTOR EAF N-TERMINAL DOMAIN-CONTAINING PROTEIN"/>
    <property type="match status" value="1"/>
</dbReference>
<feature type="region of interest" description="Disordered" evidence="1">
    <location>
        <begin position="233"/>
        <end position="263"/>
    </location>
</feature>
<evidence type="ECO:0000256" key="1">
    <source>
        <dbReference type="SAM" id="MobiDB-lite"/>
    </source>
</evidence>
<comment type="caution">
    <text evidence="3">The sequence shown here is derived from an EMBL/GenBank/DDBJ whole genome shotgun (WGS) entry which is preliminary data.</text>
</comment>
<gene>
    <name evidence="3" type="ORF">PG994_002007</name>
</gene>
<dbReference type="Pfam" id="PF25534">
    <property type="entry name" value="DUF7918"/>
    <property type="match status" value="1"/>
</dbReference>
<feature type="region of interest" description="Disordered" evidence="1">
    <location>
        <begin position="289"/>
        <end position="331"/>
    </location>
</feature>
<dbReference type="PANTHER" id="PTHR36223">
    <property type="entry name" value="BETA-LACTAMASE-TYPE TRANSPEPTIDASE FOLD DOMAIN CONTAINING PROTEIN"/>
    <property type="match status" value="1"/>
</dbReference>
<sequence length="331" mass="37327">MAIIDGVPAIEVTIWIGGRPAFEYADPDHNQEPDENGTKMSSKYIESRCGEEFTIHVRINPTYDHHQPIPHTLNLAAYTDGQWIRGELCRQNNLHDGPFRVDIKERVTKARDGTVFKQAFKFAGVATVDDSSSWRLENEREKVRELGVIELRVFRVQELGTSDFKGNSETSRLAEVSEKSLKGRAVSHGTQFGDDVQRSPPGANILPRYRDVKRLPTDTGPLATYRFTVFAKRPSSRESKTRLSAKQSPSRRGEVLNQASPAAAPAAALSHAERVQEDMRQQAIARLRGFGDQFRGHRDRARARVQRGQRGHAGQQPHIKEERRKKEEGVT</sequence>
<evidence type="ECO:0000259" key="2">
    <source>
        <dbReference type="Pfam" id="PF25534"/>
    </source>
</evidence>
<dbReference type="InterPro" id="IPR057678">
    <property type="entry name" value="DUF7918"/>
</dbReference>
<dbReference type="RefSeq" id="XP_066721557.1">
    <property type="nucleotide sequence ID" value="XM_066853416.1"/>
</dbReference>
<reference evidence="3 4" key="1">
    <citation type="submission" date="2023-01" db="EMBL/GenBank/DDBJ databases">
        <title>Analysis of 21 Apiospora genomes using comparative genomics revels a genus with tremendous synthesis potential of carbohydrate active enzymes and secondary metabolites.</title>
        <authorList>
            <person name="Sorensen T."/>
        </authorList>
    </citation>
    <scope>NUCLEOTIDE SEQUENCE [LARGE SCALE GENOMIC DNA]</scope>
    <source>
        <strain evidence="3 4">CBS 135458</strain>
    </source>
</reference>
<accession>A0ABR1WV49</accession>
<keyword evidence="4" id="KW-1185">Reference proteome</keyword>
<feature type="compositionally biased region" description="Basic and acidic residues" evidence="1">
    <location>
        <begin position="318"/>
        <end position="331"/>
    </location>
</feature>
<evidence type="ECO:0000313" key="3">
    <source>
        <dbReference type="EMBL" id="KAK8087033.1"/>
    </source>
</evidence>
<feature type="domain" description="DUF7918" evidence="2">
    <location>
        <begin position="10"/>
        <end position="227"/>
    </location>
</feature>
<name>A0ABR1WV49_9PEZI</name>
<feature type="compositionally biased region" description="Basic residues" evidence="1">
    <location>
        <begin position="297"/>
        <end position="310"/>
    </location>
</feature>
<evidence type="ECO:0000313" key="4">
    <source>
        <dbReference type="Proteomes" id="UP001480595"/>
    </source>
</evidence>
<dbReference type="GeneID" id="92086479"/>
<protein>
    <recommendedName>
        <fullName evidence="2">DUF7918 domain-containing protein</fullName>
    </recommendedName>
</protein>
<organism evidence="3 4">
    <name type="scientific">Apiospora phragmitis</name>
    <dbReference type="NCBI Taxonomy" id="2905665"/>
    <lineage>
        <taxon>Eukaryota</taxon>
        <taxon>Fungi</taxon>
        <taxon>Dikarya</taxon>
        <taxon>Ascomycota</taxon>
        <taxon>Pezizomycotina</taxon>
        <taxon>Sordariomycetes</taxon>
        <taxon>Xylariomycetidae</taxon>
        <taxon>Amphisphaeriales</taxon>
        <taxon>Apiosporaceae</taxon>
        <taxon>Apiospora</taxon>
    </lineage>
</organism>